<keyword evidence="2" id="KW-1185">Reference proteome</keyword>
<evidence type="ECO:0000313" key="2">
    <source>
        <dbReference type="Proteomes" id="UP001338125"/>
    </source>
</evidence>
<dbReference type="Proteomes" id="UP001338125">
    <property type="component" value="Unassembled WGS sequence"/>
</dbReference>
<dbReference type="Gene3D" id="2.60.120.400">
    <property type="entry name" value="Calcium-mediated lectin"/>
    <property type="match status" value="1"/>
</dbReference>
<accession>A0ABR0SBT2</accession>
<reference evidence="1 2" key="1">
    <citation type="submission" date="2024-01" db="EMBL/GenBank/DDBJ databases">
        <title>Complete genome of Cladobotryum mycophilum ATHUM6906.</title>
        <authorList>
            <person name="Christinaki A.C."/>
            <person name="Myridakis A.I."/>
            <person name="Kouvelis V.N."/>
        </authorList>
    </citation>
    <scope>NUCLEOTIDE SEQUENCE [LARGE SCALE GENOMIC DNA]</scope>
    <source>
        <strain evidence="1 2">ATHUM6906</strain>
    </source>
</reference>
<gene>
    <name evidence="1" type="ORF">PT974_10792</name>
</gene>
<evidence type="ECO:0000313" key="1">
    <source>
        <dbReference type="EMBL" id="KAK5989282.1"/>
    </source>
</evidence>
<organism evidence="1 2">
    <name type="scientific">Cladobotryum mycophilum</name>
    <dbReference type="NCBI Taxonomy" id="491253"/>
    <lineage>
        <taxon>Eukaryota</taxon>
        <taxon>Fungi</taxon>
        <taxon>Dikarya</taxon>
        <taxon>Ascomycota</taxon>
        <taxon>Pezizomycotina</taxon>
        <taxon>Sordariomycetes</taxon>
        <taxon>Hypocreomycetidae</taxon>
        <taxon>Hypocreales</taxon>
        <taxon>Hypocreaceae</taxon>
        <taxon>Cladobotryum</taxon>
    </lineage>
</organism>
<name>A0ABR0SBT2_9HYPO</name>
<dbReference type="EMBL" id="JAVFKD010000015">
    <property type="protein sequence ID" value="KAK5989282.1"/>
    <property type="molecule type" value="Genomic_DNA"/>
</dbReference>
<proteinExistence type="predicted"/>
<dbReference type="InterPro" id="IPR036684">
    <property type="entry name" value="Ca_lectin_sf"/>
</dbReference>
<protein>
    <submittedName>
        <fullName evidence="1">Uncharacterized protein</fullName>
    </submittedName>
</protein>
<comment type="caution">
    <text evidence="1">The sequence shown here is derived from an EMBL/GenBank/DDBJ whole genome shotgun (WGS) entry which is preliminary data.</text>
</comment>
<sequence>MSIPTPTAKRIGTSNADAELHVTITIDGQEHKFSGSGAYAKLGRINLAKDFLGYKTIQVSFSFERAGSVKPSIDLDIIEPIAFNTKRTALLSAENGVQEGDEDEDDYDDCEVRFLASVSRPVDRSDA</sequence>